<dbReference type="OrthoDB" id="64767at2759"/>
<dbReference type="GO" id="GO:0003723">
    <property type="term" value="F:RNA binding"/>
    <property type="evidence" value="ECO:0007669"/>
    <property type="project" value="InterPro"/>
</dbReference>
<accession>A0A9P1GNC2</accession>
<dbReference type="EMBL" id="CAMXCT010006671">
    <property type="protein sequence ID" value="CAI4018034.1"/>
    <property type="molecule type" value="Genomic_DNA"/>
</dbReference>
<dbReference type="PANTHER" id="PTHR12131">
    <property type="entry name" value="ATP-DEPENDENT RNA AND DNA HELICASE"/>
    <property type="match status" value="1"/>
</dbReference>
<evidence type="ECO:0000313" key="8">
    <source>
        <dbReference type="EMBL" id="CAL1171409.1"/>
    </source>
</evidence>
<organism evidence="7">
    <name type="scientific">Cladocopium goreaui</name>
    <dbReference type="NCBI Taxonomy" id="2562237"/>
    <lineage>
        <taxon>Eukaryota</taxon>
        <taxon>Sar</taxon>
        <taxon>Alveolata</taxon>
        <taxon>Dinophyceae</taxon>
        <taxon>Suessiales</taxon>
        <taxon>Symbiodiniaceae</taxon>
        <taxon>Cladocopium</taxon>
    </lineage>
</organism>
<feature type="compositionally biased region" description="Acidic residues" evidence="5">
    <location>
        <begin position="46"/>
        <end position="58"/>
    </location>
</feature>
<protein>
    <submittedName>
        <fullName evidence="9">DEAD-box ATP-dependent RNA helicase ISE2, chloroplastic</fullName>
    </submittedName>
</protein>
<feature type="domain" description="Helicase ATP-binding" evidence="6">
    <location>
        <begin position="214"/>
        <end position="375"/>
    </location>
</feature>
<dbReference type="Proteomes" id="UP001152797">
    <property type="component" value="Unassembled WGS sequence"/>
</dbReference>
<keyword evidence="1" id="KW-0547">Nucleotide-binding</keyword>
<dbReference type="GO" id="GO:0070478">
    <property type="term" value="P:nuclear-transcribed mRNA catabolic process, 3'-5' exonucleolytic nonsense-mediated decay"/>
    <property type="evidence" value="ECO:0007669"/>
    <property type="project" value="TreeGrafter"/>
</dbReference>
<dbReference type="InterPro" id="IPR014001">
    <property type="entry name" value="Helicase_ATP-bd"/>
</dbReference>
<dbReference type="InterPro" id="IPR050699">
    <property type="entry name" value="RNA-DNA_Helicase"/>
</dbReference>
<dbReference type="InterPro" id="IPR027417">
    <property type="entry name" value="P-loop_NTPase"/>
</dbReference>
<keyword evidence="2" id="KW-0378">Hydrolase</keyword>
<evidence type="ECO:0000256" key="4">
    <source>
        <dbReference type="ARBA" id="ARBA00022840"/>
    </source>
</evidence>
<evidence type="ECO:0000256" key="2">
    <source>
        <dbReference type="ARBA" id="ARBA00022801"/>
    </source>
</evidence>
<dbReference type="GO" id="GO:0004386">
    <property type="term" value="F:helicase activity"/>
    <property type="evidence" value="ECO:0007669"/>
    <property type="project" value="UniProtKB-KW"/>
</dbReference>
<feature type="compositionally biased region" description="Polar residues" evidence="5">
    <location>
        <begin position="59"/>
        <end position="68"/>
    </location>
</feature>
<dbReference type="EMBL" id="CAMXCT030006671">
    <property type="protein sequence ID" value="CAL4805346.1"/>
    <property type="molecule type" value="Genomic_DNA"/>
</dbReference>
<dbReference type="InterPro" id="IPR036612">
    <property type="entry name" value="KH_dom_type_1_sf"/>
</dbReference>
<reference evidence="8" key="2">
    <citation type="submission" date="2024-04" db="EMBL/GenBank/DDBJ databases">
        <authorList>
            <person name="Chen Y."/>
            <person name="Shah S."/>
            <person name="Dougan E. K."/>
            <person name="Thang M."/>
            <person name="Chan C."/>
        </authorList>
    </citation>
    <scope>NUCLEOTIDE SEQUENCE [LARGE SCALE GENOMIC DNA]</scope>
</reference>
<gene>
    <name evidence="7" type="ORF">C1SCF055_LOCUS42635</name>
</gene>
<sequence>MMDASDDEADEDLDHLGSVEAVPRSDADHLKQLNSLGITAQNEGVDAVDDESELEDLQPDSTSNSMETQLLKGGPSWFKANLPVMDVQQMLARHCLMRACNCHIEVSEDLSTADFFAINSRVASKAKAILRLSINELQSSILQHDGGSSIPEDFEEEENLDGLDMSWATHSSHRSFSHHTVRPSFVEPSAQSFYPSLVSWTFNHQLDPVQARAIACVENGESVLVCAPTSAGKTAVATYAVAMALHGKRRAIYTTPIKALSNQKFLELGKSFGGQYVGILTGDTVIASDAPIVVMTLEILQSMLYKQARDPNLLDDFQCVVIDEAHFLGDLDRGFAWEEVLILLPRHVKLVLLSATVPNSQTIADWCARVRMQPVHVITSEQRPVPLSHDIFRCGPPDFFGPKRRSFFSVMRPPGNRFMSRNLQEAVRQRTIILQSQAVWRCPPELVPHLIGRKGQNLKQLMFGLSATIRIHDGGVIEVKAADAMVEKEAQMRVTNWLIDQDVPEASAKPPDSSSDPLSLQVEDLERLLSLLWYRKQLPTIGFCFDKRMCERVALLLAGAKRMDFSSNANKHKIRQRLQEGLEHLEQRDRQLAQVKNCCDLLVRGIGVHHGGMSVPQLRHANI</sequence>
<evidence type="ECO:0000256" key="1">
    <source>
        <dbReference type="ARBA" id="ARBA00022741"/>
    </source>
</evidence>
<dbReference type="GO" id="GO:0055087">
    <property type="term" value="C:Ski complex"/>
    <property type="evidence" value="ECO:0007669"/>
    <property type="project" value="TreeGrafter"/>
</dbReference>
<keyword evidence="3 9" id="KW-0347">Helicase</keyword>
<dbReference type="SMART" id="SM00487">
    <property type="entry name" value="DEXDc"/>
    <property type="match status" value="1"/>
</dbReference>
<evidence type="ECO:0000313" key="10">
    <source>
        <dbReference type="Proteomes" id="UP001152797"/>
    </source>
</evidence>
<evidence type="ECO:0000256" key="5">
    <source>
        <dbReference type="SAM" id="MobiDB-lite"/>
    </source>
</evidence>
<dbReference type="GO" id="GO:0005524">
    <property type="term" value="F:ATP binding"/>
    <property type="evidence" value="ECO:0007669"/>
    <property type="project" value="UniProtKB-KW"/>
</dbReference>
<feature type="compositionally biased region" description="Acidic residues" evidence="5">
    <location>
        <begin position="1"/>
        <end position="13"/>
    </location>
</feature>
<dbReference type="InterPro" id="IPR011545">
    <property type="entry name" value="DEAD/DEAH_box_helicase_dom"/>
</dbReference>
<dbReference type="AlphaFoldDB" id="A0A9P1GNC2"/>
<evidence type="ECO:0000313" key="7">
    <source>
        <dbReference type="EMBL" id="CAI4018034.1"/>
    </source>
</evidence>
<name>A0A9P1GNC2_9DINO</name>
<reference evidence="7" key="1">
    <citation type="submission" date="2022-10" db="EMBL/GenBank/DDBJ databases">
        <authorList>
            <person name="Chen Y."/>
            <person name="Dougan E. K."/>
            <person name="Chan C."/>
            <person name="Rhodes N."/>
            <person name="Thang M."/>
        </authorList>
    </citation>
    <scope>NUCLEOTIDE SEQUENCE</scope>
</reference>
<feature type="region of interest" description="Disordered" evidence="5">
    <location>
        <begin position="1"/>
        <end position="25"/>
    </location>
</feature>
<proteinExistence type="predicted"/>
<comment type="caution">
    <text evidence="7">The sequence shown here is derived from an EMBL/GenBank/DDBJ whole genome shotgun (WGS) entry which is preliminary data.</text>
</comment>
<dbReference type="SUPFAM" id="SSF52540">
    <property type="entry name" value="P-loop containing nucleoside triphosphate hydrolases"/>
    <property type="match status" value="2"/>
</dbReference>
<evidence type="ECO:0000259" key="6">
    <source>
        <dbReference type="PROSITE" id="PS51192"/>
    </source>
</evidence>
<keyword evidence="4" id="KW-0067">ATP-binding</keyword>
<keyword evidence="10" id="KW-1185">Reference proteome</keyword>
<dbReference type="PROSITE" id="PS51192">
    <property type="entry name" value="HELICASE_ATP_BIND_1"/>
    <property type="match status" value="1"/>
</dbReference>
<dbReference type="GO" id="GO:0016787">
    <property type="term" value="F:hydrolase activity"/>
    <property type="evidence" value="ECO:0007669"/>
    <property type="project" value="UniProtKB-KW"/>
</dbReference>
<dbReference type="Pfam" id="PF00270">
    <property type="entry name" value="DEAD"/>
    <property type="match status" value="1"/>
</dbReference>
<dbReference type="PANTHER" id="PTHR12131:SF1">
    <property type="entry name" value="ATP-DEPENDENT RNA HELICASE SUPV3L1, MITOCHONDRIAL-RELATED"/>
    <property type="match status" value="1"/>
</dbReference>
<dbReference type="Gene3D" id="3.40.50.300">
    <property type="entry name" value="P-loop containing nucleotide triphosphate hydrolases"/>
    <property type="match status" value="2"/>
</dbReference>
<evidence type="ECO:0000313" key="9">
    <source>
        <dbReference type="EMBL" id="CAL4805346.1"/>
    </source>
</evidence>
<dbReference type="SUPFAM" id="SSF54791">
    <property type="entry name" value="Eukaryotic type KH-domain (KH-domain type I)"/>
    <property type="match status" value="1"/>
</dbReference>
<evidence type="ECO:0000256" key="3">
    <source>
        <dbReference type="ARBA" id="ARBA00022806"/>
    </source>
</evidence>
<feature type="region of interest" description="Disordered" evidence="5">
    <location>
        <begin position="41"/>
        <end position="68"/>
    </location>
</feature>
<dbReference type="EMBL" id="CAMXCT020006671">
    <property type="protein sequence ID" value="CAL1171409.1"/>
    <property type="molecule type" value="Genomic_DNA"/>
</dbReference>